<name>A0A4Y9SIH6_9BURK</name>
<evidence type="ECO:0000313" key="1">
    <source>
        <dbReference type="EMBL" id="TFW20621.1"/>
    </source>
</evidence>
<keyword evidence="2" id="KW-1185">Reference proteome</keyword>
<dbReference type="RefSeq" id="WP_135202189.1">
    <property type="nucleotide sequence ID" value="NZ_SPVG01000146.1"/>
</dbReference>
<comment type="caution">
    <text evidence="1">The sequence shown here is derived from an EMBL/GenBank/DDBJ whole genome shotgun (WGS) entry which is preliminary data.</text>
</comment>
<organism evidence="1 2">
    <name type="scientific">Duganella callida</name>
    <dbReference type="NCBI Taxonomy" id="2561932"/>
    <lineage>
        <taxon>Bacteria</taxon>
        <taxon>Pseudomonadati</taxon>
        <taxon>Pseudomonadota</taxon>
        <taxon>Betaproteobacteria</taxon>
        <taxon>Burkholderiales</taxon>
        <taxon>Oxalobacteraceae</taxon>
        <taxon>Telluria group</taxon>
        <taxon>Duganella</taxon>
    </lineage>
</organism>
<dbReference type="EMBL" id="SPVG01000146">
    <property type="protein sequence ID" value="TFW20621.1"/>
    <property type="molecule type" value="Genomic_DNA"/>
</dbReference>
<dbReference type="Proteomes" id="UP000297729">
    <property type="component" value="Unassembled WGS sequence"/>
</dbReference>
<proteinExistence type="predicted"/>
<protein>
    <submittedName>
        <fullName evidence="1">Uncharacterized protein</fullName>
    </submittedName>
</protein>
<evidence type="ECO:0000313" key="2">
    <source>
        <dbReference type="Proteomes" id="UP000297729"/>
    </source>
</evidence>
<dbReference type="AlphaFoldDB" id="A0A4Y9SIH6"/>
<gene>
    <name evidence="1" type="ORF">E4L98_14115</name>
</gene>
<dbReference type="OrthoDB" id="8758811at2"/>
<accession>A0A4Y9SIH6</accession>
<sequence length="72" mass="8087">MSDQSAFRRSNLTMAEQVQYGITLMYVAGRLPAQRYMLRCGVPGEVIERVLEPPYKRRVYGEHGSADPAATP</sequence>
<reference evidence="1 2" key="1">
    <citation type="submission" date="2019-03" db="EMBL/GenBank/DDBJ databases">
        <title>Draft Genome Sequence of Duganella callidus sp. nov., a Novel Duganella Species Isolated from Cultivated Soil.</title>
        <authorList>
            <person name="Raths R."/>
            <person name="Peta V."/>
            <person name="Bucking H."/>
        </authorList>
    </citation>
    <scope>NUCLEOTIDE SEQUENCE [LARGE SCALE GENOMIC DNA]</scope>
    <source>
        <strain evidence="1 2">DN04</strain>
    </source>
</reference>